<evidence type="ECO:0000313" key="2">
    <source>
        <dbReference type="Proteomes" id="UP000832034"/>
    </source>
</evidence>
<keyword evidence="2" id="KW-1185">Reference proteome</keyword>
<reference evidence="1" key="1">
    <citation type="submission" date="2021-12" db="EMBL/GenBank/DDBJ databases">
        <authorList>
            <person name="Veyrier F.J."/>
        </authorList>
    </citation>
    <scope>NUCLEOTIDE SEQUENCE</scope>
    <source>
        <strain evidence="1">SAG 1488-6</strain>
    </source>
</reference>
<reference evidence="1" key="2">
    <citation type="journal article" date="2022" name="Res Sq">
        <title>Evolution of multicellular longitudinally dividing oral cavity symbionts (Neisseriaceae).</title>
        <authorList>
            <person name="Nyongesa S."/>
            <person name="Weber P."/>
            <person name="Bernet E."/>
            <person name="Pullido F."/>
            <person name="Nieckarz M."/>
            <person name="Delaby M."/>
            <person name="Nieves C."/>
            <person name="Viehboeck T."/>
            <person name="Krause N."/>
            <person name="Rivera-Millot A."/>
            <person name="Nakamura A."/>
            <person name="Vischer N."/>
            <person name="VanNieuwenhze M."/>
            <person name="Brun Y."/>
            <person name="Cava F."/>
            <person name="Bulgheresi S."/>
            <person name="Veyrier F."/>
        </authorList>
    </citation>
    <scope>NUCLEOTIDE SEQUENCE</scope>
    <source>
        <strain evidence="1">SAG 1488-6</strain>
    </source>
</reference>
<dbReference type="EMBL" id="CP091512">
    <property type="protein sequence ID" value="UOO93376.1"/>
    <property type="molecule type" value="Genomic_DNA"/>
</dbReference>
<name>A0ABY4ECC8_VITST</name>
<dbReference type="RefSeq" id="WP_155970576.1">
    <property type="nucleotide sequence ID" value="NZ_CP091512.1"/>
</dbReference>
<organism evidence="1 2">
    <name type="scientific">Vitreoscilla stercoraria</name>
    <dbReference type="NCBI Taxonomy" id="61"/>
    <lineage>
        <taxon>Bacteria</taxon>
        <taxon>Pseudomonadati</taxon>
        <taxon>Pseudomonadota</taxon>
        <taxon>Betaproteobacteria</taxon>
        <taxon>Neisseriales</taxon>
        <taxon>Neisseriaceae</taxon>
        <taxon>Vitreoscilla</taxon>
    </lineage>
</organism>
<gene>
    <name evidence="1" type="ORF">LVJ81_04935</name>
</gene>
<protein>
    <submittedName>
        <fullName evidence="1">Uncharacterized protein</fullName>
    </submittedName>
</protein>
<dbReference type="Proteomes" id="UP000832034">
    <property type="component" value="Chromosome"/>
</dbReference>
<evidence type="ECO:0000313" key="1">
    <source>
        <dbReference type="EMBL" id="UOO93376.1"/>
    </source>
</evidence>
<sequence>MKNQLAMMQLELPNMPLPMLKQLSLSEFEDLVTSKAWEKHQENDVDSARFEVLIKAISNAANAICKTLASGFKALASNR</sequence>
<proteinExistence type="predicted"/>
<accession>A0ABY4ECC8</accession>